<keyword evidence="5" id="KW-1185">Reference proteome</keyword>
<dbReference type="GO" id="GO:0007156">
    <property type="term" value="P:homophilic cell adhesion via plasma membrane adhesion molecules"/>
    <property type="evidence" value="ECO:0007669"/>
    <property type="project" value="InterPro"/>
</dbReference>
<feature type="region of interest" description="Disordered" evidence="1">
    <location>
        <begin position="158"/>
        <end position="177"/>
    </location>
</feature>
<comment type="caution">
    <text evidence="4">The sequence shown here is derived from an EMBL/GenBank/DDBJ whole genome shotgun (WGS) entry which is preliminary data.</text>
</comment>
<dbReference type="Pfam" id="PF17963">
    <property type="entry name" value="Big_9"/>
    <property type="match status" value="1"/>
</dbReference>
<feature type="domain" description="VWFA" evidence="2">
    <location>
        <begin position="906"/>
        <end position="1140"/>
    </location>
</feature>
<feature type="domain" description="Cadherin" evidence="3">
    <location>
        <begin position="204"/>
        <end position="289"/>
    </location>
</feature>
<gene>
    <name evidence="4" type="ORF">CRV04_11215</name>
</gene>
<evidence type="ECO:0000313" key="4">
    <source>
        <dbReference type="EMBL" id="RXJ54597.1"/>
    </source>
</evidence>
<evidence type="ECO:0000313" key="5">
    <source>
        <dbReference type="Proteomes" id="UP000290657"/>
    </source>
</evidence>
<sequence>MAESIAKVQSLLGKFYAQDESGNVRVLKVGDTIYQGEKVYGDAANNSSDKLQIVSDTQETFDITGSDSLVFDTSTNEATFGNEEVAFNPNSAWMPTADNATVPEGETVTDAQGDITEEETAAGNEAASSSDVGVFNFENRDGDSVNIQSDLRESVFSNNSDSLVSNNGDGLNSNPSSNLLLNGTPTPDDVNDVPVAVDDSFTLDEDASYTGTVATNDTLSGDGGNTFAVSGNPAHGTVTMNADGTFTYTPAADYNGADSFTYTITDADGDTSTATVNLTVSSVNDVPVAVTDSINVSEEGLTNGIGDTNGTPTDTTNSNSVVGQLTIHNPDNDALTITLNAPTDSLSSGNETIVWSGNNTHELIGKVGDTEVIKIAIADDGSYSVTLLDPVDHPMNDVEDILSFNVGVNISDGESSSSSTITVNIEDDMPTVETSTTVWTEATSIPDIFTGQVSFAGSSANQSRFVFANGAVLVTGKGFTSDTDLTLIDADLNQSSGGLGVASDESPYHNLANEVDFRKTADGEEGSEELIIKLADGKISYGATITFDYMFGGEEEVGEALFYRDGVLISTQRFTSDAQSGDYAKNFEVTDGGFDTIVIRALDNGNGYHDGDNSDFVVSGVEFLGSSQENPISYAEGTIDYEFGADGAGSIVLTSLQNSVRLADGTEPEITISDNTIIAKDADGHLVFQIQFTPSTGQWEFYQYQKFTIGDGSSQTLGFNFRVTDADGDAVNGTVSVGITNHGVEIEGIGAAQGDLTVDEANLDDGTQPNESDLTQSGTFTLNAMDGISEIQIGSETFTYEELVNAASNNISIETDHGTLVITGYSGSETSGTVSYSYTLKDSVDNDTQNGATSDEYVDQIDVNVTDKDGDSSSASININIQDDAPVASDTTVSVDAMQETVFNANVMLTLDYSGSMSSTALSEQKDAAKKLLDQYQKSLNEADRGDVKVMVIKFATGAATHEKVWLTIAEAKAYIDQGKPYGIDSGTNYDDALKTLIENYSSSGKVTAEGTINNSYFMTDGQPTQSNYTSSNDGSKTEDSKGDGIGIGEHSNNPYYAQGTDANSTTYVGTNGEVGQGNWQAFLEEHDIVSYAIGMGNNVQSSGLEPIAYDGTSEQQNHDKLLQPQVDFNKLGDLLVSTTPEAQPVTSTLSAELGADGGYVSSITISGETYTFDGTTITNPNGTTANGHTLCVTTEFGTFEINLETGVYTYTPVEALAQVEQETIGFTVTDNDGDTSSATLTIDLSALVPDVPTVVEDAHDTVITNENGASSIQAEASLGVVVGKDSAGSTVTVTNANGDSLVGDTVTVKVTDANGSEHEINATYNDVQLKYISDGSGGLIAVTDDATQTHVFTVEGDASAGTYKVTMIHALDPVYSVPSILEDQTTQISLNSNGGSNSGINVTLNSNGGAVNQYGNSIGINDYDVGSAKYEIEGYEVLSMNFNALTGVSVSKVSVNFNDFGYHDDAIVKVYYTDNTYDTYEVHGDYNDRDGIDIEIPEGKTLSRIDFGAEDYYDDYSVNSTITVVYDKQSTIPVDNPEQTLEFGAVVTDGNGDQSEVVTFDVTVDSDHVLQGDVSDSIIGGDGDDTFKLLNGQDINFDGLDAHIKNIETIDLSAEGKNEIKNLSLDDVIDMTDSDNEIKISGTSEDEVHLTNEWSTNNVVDADGYIEYIGTSDDETVKVKIHQDIHTDIQ</sequence>
<feature type="region of interest" description="Disordered" evidence="1">
    <location>
        <begin position="1017"/>
        <end position="1048"/>
    </location>
</feature>
<dbReference type="RefSeq" id="WP_128996944.1">
    <property type="nucleotide sequence ID" value="NZ_PDKN01000009.1"/>
</dbReference>
<feature type="compositionally biased region" description="Low complexity" evidence="1">
    <location>
        <begin position="165"/>
        <end position="177"/>
    </location>
</feature>
<dbReference type="Gene3D" id="2.60.40.3440">
    <property type="match status" value="1"/>
</dbReference>
<feature type="compositionally biased region" description="Polar residues" evidence="1">
    <location>
        <begin position="1017"/>
        <end position="1035"/>
    </location>
</feature>
<dbReference type="Proteomes" id="UP000290657">
    <property type="component" value="Unassembled WGS sequence"/>
</dbReference>
<dbReference type="OrthoDB" id="5348567at2"/>
<dbReference type="Gene3D" id="3.40.50.410">
    <property type="entry name" value="von Willebrand factor, type A domain"/>
    <property type="match status" value="1"/>
</dbReference>
<reference evidence="4 5" key="1">
    <citation type="submission" date="2017-10" db="EMBL/GenBank/DDBJ databases">
        <title>Genomics of the genus Arcobacter.</title>
        <authorList>
            <person name="Perez-Cataluna A."/>
            <person name="Figueras M.J."/>
        </authorList>
    </citation>
    <scope>NUCLEOTIDE SEQUENCE [LARGE SCALE GENOMIC DNA]</scope>
    <source>
        <strain evidence="4 5">CECT 8987</strain>
    </source>
</reference>
<dbReference type="InterPro" id="IPR002126">
    <property type="entry name" value="Cadherin-like_dom"/>
</dbReference>
<dbReference type="InterPro" id="IPR002035">
    <property type="entry name" value="VWF_A"/>
</dbReference>
<name>A0A4Q0XQM5_9BACT</name>
<evidence type="ECO:0000256" key="1">
    <source>
        <dbReference type="SAM" id="MobiDB-lite"/>
    </source>
</evidence>
<dbReference type="PROSITE" id="PS50234">
    <property type="entry name" value="VWFA"/>
    <property type="match status" value="1"/>
</dbReference>
<evidence type="ECO:0000259" key="2">
    <source>
        <dbReference type="PROSITE" id="PS50234"/>
    </source>
</evidence>
<dbReference type="PROSITE" id="PS50268">
    <property type="entry name" value="CADHERIN_2"/>
    <property type="match status" value="1"/>
</dbReference>
<dbReference type="GO" id="GO:0016020">
    <property type="term" value="C:membrane"/>
    <property type="evidence" value="ECO:0007669"/>
    <property type="project" value="InterPro"/>
</dbReference>
<organism evidence="4 5">
    <name type="scientific">Candidatus Marinarcus aquaticus</name>
    <dbReference type="NCBI Taxonomy" id="2044504"/>
    <lineage>
        <taxon>Bacteria</taxon>
        <taxon>Pseudomonadati</taxon>
        <taxon>Campylobacterota</taxon>
        <taxon>Epsilonproteobacteria</taxon>
        <taxon>Campylobacterales</taxon>
        <taxon>Arcobacteraceae</taxon>
        <taxon>Candidatus Marinarcus</taxon>
    </lineage>
</organism>
<accession>A0A4Q0XQM5</accession>
<protein>
    <recommendedName>
        <fullName evidence="6">VWFA domain-containing protein</fullName>
    </recommendedName>
</protein>
<dbReference type="SMART" id="SM00327">
    <property type="entry name" value="VWA"/>
    <property type="match status" value="1"/>
</dbReference>
<dbReference type="GO" id="GO:0005509">
    <property type="term" value="F:calcium ion binding"/>
    <property type="evidence" value="ECO:0007669"/>
    <property type="project" value="InterPro"/>
</dbReference>
<evidence type="ECO:0000259" key="3">
    <source>
        <dbReference type="PROSITE" id="PS50268"/>
    </source>
</evidence>
<dbReference type="SUPFAM" id="SSF53300">
    <property type="entry name" value="vWA-like"/>
    <property type="match status" value="1"/>
</dbReference>
<dbReference type="CDD" id="cd00198">
    <property type="entry name" value="vWFA"/>
    <property type="match status" value="1"/>
</dbReference>
<evidence type="ECO:0008006" key="6">
    <source>
        <dbReference type="Google" id="ProtNLM"/>
    </source>
</evidence>
<proteinExistence type="predicted"/>
<dbReference type="EMBL" id="PDKN01000009">
    <property type="protein sequence ID" value="RXJ54597.1"/>
    <property type="molecule type" value="Genomic_DNA"/>
</dbReference>
<dbReference type="Pfam" id="PF00092">
    <property type="entry name" value="VWA"/>
    <property type="match status" value="1"/>
</dbReference>
<dbReference type="InterPro" id="IPR036465">
    <property type="entry name" value="vWFA_dom_sf"/>
</dbReference>